<evidence type="ECO:0000313" key="3">
    <source>
        <dbReference type="Proteomes" id="UP000198943"/>
    </source>
</evidence>
<dbReference type="InterPro" id="IPR055130">
    <property type="entry name" value="PreP_C"/>
</dbReference>
<dbReference type="InterPro" id="IPR011765">
    <property type="entry name" value="Pept_M16_N"/>
</dbReference>
<dbReference type="EMBL" id="FMYW01000003">
    <property type="protein sequence ID" value="SDC18893.1"/>
    <property type="molecule type" value="Genomic_DNA"/>
</dbReference>
<accession>A0A1G6JJK4</accession>
<evidence type="ECO:0000313" key="2">
    <source>
        <dbReference type="EMBL" id="SDC18893.1"/>
    </source>
</evidence>
<dbReference type="Pfam" id="PF22516">
    <property type="entry name" value="PreP_C"/>
    <property type="match status" value="1"/>
</dbReference>
<dbReference type="SUPFAM" id="SSF63411">
    <property type="entry name" value="LuxS/MPP-like metallohydrolase"/>
    <property type="match status" value="4"/>
</dbReference>
<name>A0A1G6JJK4_9FIRM</name>
<dbReference type="AlphaFoldDB" id="A0A1G6JJK4"/>
<dbReference type="PANTHER" id="PTHR43016">
    <property type="entry name" value="PRESEQUENCE PROTEASE"/>
    <property type="match status" value="1"/>
</dbReference>
<feature type="domain" description="Peptidase M16C associated" evidence="1">
    <location>
        <begin position="462"/>
        <end position="711"/>
    </location>
</feature>
<organism evidence="2 3">
    <name type="scientific">Succiniclasticum ruminis</name>
    <dbReference type="NCBI Taxonomy" id="40841"/>
    <lineage>
        <taxon>Bacteria</taxon>
        <taxon>Bacillati</taxon>
        <taxon>Bacillota</taxon>
        <taxon>Negativicutes</taxon>
        <taxon>Acidaminococcales</taxon>
        <taxon>Acidaminococcaceae</taxon>
        <taxon>Succiniclasticum</taxon>
    </lineage>
</organism>
<keyword evidence="3" id="KW-1185">Reference proteome</keyword>
<dbReference type="GO" id="GO:0016485">
    <property type="term" value="P:protein processing"/>
    <property type="evidence" value="ECO:0007669"/>
    <property type="project" value="TreeGrafter"/>
</dbReference>
<dbReference type="RefSeq" id="WP_256324758.1">
    <property type="nucleotide sequence ID" value="NZ_FMYW01000003.1"/>
</dbReference>
<sequence length="972" mass="110461">METGKMYCGFRICKSDFIKEVDSTAYLMEHAVSGARLLYLANEDDNKVFTIGFRTPPFDDTGVAHILEHSVLCGSRKYHLKEPFVELVKGSLNTFLNAMTYPDKTVYPVASRNDKDFHNLMDVYLDAVFYPLIYENKFTLKQEGWHYELENADDPLQYNGVVYNEMKGVYSSPDSYLEYYGKKILFPDTTYRFESGGLPSAIPELTQEDFIRFHKTYYSPENSYIYLYGDMNIEETLTHLDSYLKEFPKTGTVHSEIPLQQPLLKTAEFEGTYPVPEGSPTDGMTFHEVQIVAGDMRDQKTIMALRLLENVLLESEGAPLRRALLDSGVAKDISGSISGSMLQNIFSVRASGSEPEQKDAFVKALYHNLQKISMEGIDKELLEASLNSAEFKLREADFGTYPKGLIYGLSVMDSWIYDMDPLSSLKYEQMLKELRDAVQTNYYETLIETNLLDNTHRVILTLAPEQGKEEREQAELAKKLETVKETMDRNLLGQYAAECAELHQRQATPDSEEALASIPLLERTDIRKETEMLKVEKEAVEGGTLLYQTLPTNKVTYLNWYFDMTGISPELLPYCNLLSDVLGKLNTEEYSYAELAKYTDMYTGGISFQMEALSKNSDCNDYTVKFSLAAKCLTAKLPELFKILSAMTLRTKFEDKIRMKELVDQIKTDWDNTFFAKGQAVATVRLASYFSAKARVTEQDYYSYYQFVKKLSDHFETEADQVISTLRKLLPVFFNKAQYLLSYSCDVSDRGAVREMALAFAESLPDSSEAAGKDAKYLPAPETNEAIVTPGKVQYVLAGGDYHKHGYAYSGSMLVLATMLRYEYLWTKIRVQGGAYGANAVFDRNGVMYFSTYRDPQLKNSLEAFRMLPDWLEQLELTDREMTKYVIGTMSGVDVPLTNSLKVSRAAMQELLAVTDADRQKTRDEILGVTLADIKELAKMIRSVLADNYICVVGGQQAIEENREEFNKILKQ</sequence>
<dbReference type="InterPro" id="IPR013578">
    <property type="entry name" value="Peptidase_M16C_assoc"/>
</dbReference>
<dbReference type="GO" id="GO:0046872">
    <property type="term" value="F:metal ion binding"/>
    <property type="evidence" value="ECO:0007669"/>
    <property type="project" value="InterPro"/>
</dbReference>
<dbReference type="Gene3D" id="3.30.830.10">
    <property type="entry name" value="Metalloenzyme, LuxS/M16 peptidase-like"/>
    <property type="match status" value="4"/>
</dbReference>
<gene>
    <name evidence="2" type="ORF">SAMN04487864_103151</name>
</gene>
<evidence type="ECO:0000259" key="1">
    <source>
        <dbReference type="SMART" id="SM01264"/>
    </source>
</evidence>
<dbReference type="Proteomes" id="UP000198943">
    <property type="component" value="Unassembled WGS sequence"/>
</dbReference>
<dbReference type="InterPro" id="IPR007863">
    <property type="entry name" value="Peptidase_M16_C"/>
</dbReference>
<protein>
    <recommendedName>
        <fullName evidence="1">Peptidase M16C associated domain-containing protein</fullName>
    </recommendedName>
</protein>
<dbReference type="SMART" id="SM01264">
    <property type="entry name" value="M16C_associated"/>
    <property type="match status" value="1"/>
</dbReference>
<dbReference type="Pfam" id="PF00675">
    <property type="entry name" value="Peptidase_M16"/>
    <property type="match status" value="1"/>
</dbReference>
<dbReference type="FunFam" id="3.30.830.10:FF:000034">
    <property type="entry name" value="presequence protease 1, chloroplastic/mitochondrial"/>
    <property type="match status" value="1"/>
</dbReference>
<dbReference type="GO" id="GO:0004222">
    <property type="term" value="F:metalloendopeptidase activity"/>
    <property type="evidence" value="ECO:0007669"/>
    <property type="project" value="TreeGrafter"/>
</dbReference>
<proteinExistence type="predicted"/>
<dbReference type="InterPro" id="IPR011249">
    <property type="entry name" value="Metalloenz_LuxS/M16"/>
</dbReference>
<dbReference type="PANTHER" id="PTHR43016:SF13">
    <property type="entry name" value="PRESEQUENCE PROTEASE, MITOCHONDRIAL"/>
    <property type="match status" value="1"/>
</dbReference>
<dbReference type="Pfam" id="PF05193">
    <property type="entry name" value="Peptidase_M16_C"/>
    <property type="match status" value="1"/>
</dbReference>
<reference evidence="3" key="1">
    <citation type="submission" date="2016-10" db="EMBL/GenBank/DDBJ databases">
        <authorList>
            <person name="Varghese N."/>
            <person name="Submissions S."/>
        </authorList>
    </citation>
    <scope>NUCLEOTIDE SEQUENCE [LARGE SCALE GENOMIC DNA]</scope>
    <source>
        <strain evidence="3">DSM 11005</strain>
    </source>
</reference>
<dbReference type="Pfam" id="PF08367">
    <property type="entry name" value="M16C_assoc"/>
    <property type="match status" value="1"/>
</dbReference>